<dbReference type="PANTHER" id="PTHR47893:SF1">
    <property type="entry name" value="REGULATORY PROTEIN PCHR"/>
    <property type="match status" value="1"/>
</dbReference>
<proteinExistence type="predicted"/>
<accession>A0AAU8FKF7</accession>
<organism evidence="5">
    <name type="scientific">Dyadobacter sp. 676</name>
    <dbReference type="NCBI Taxonomy" id="3088362"/>
    <lineage>
        <taxon>Bacteria</taxon>
        <taxon>Pseudomonadati</taxon>
        <taxon>Bacteroidota</taxon>
        <taxon>Cytophagia</taxon>
        <taxon>Cytophagales</taxon>
        <taxon>Spirosomataceae</taxon>
        <taxon>Dyadobacter</taxon>
    </lineage>
</organism>
<dbReference type="SUPFAM" id="SSF46689">
    <property type="entry name" value="Homeodomain-like"/>
    <property type="match status" value="1"/>
</dbReference>
<dbReference type="PROSITE" id="PS01124">
    <property type="entry name" value="HTH_ARAC_FAMILY_2"/>
    <property type="match status" value="1"/>
</dbReference>
<dbReference type="Gene3D" id="1.10.10.60">
    <property type="entry name" value="Homeodomain-like"/>
    <property type="match status" value="2"/>
</dbReference>
<dbReference type="Pfam" id="PF12833">
    <property type="entry name" value="HTH_18"/>
    <property type="match status" value="1"/>
</dbReference>
<dbReference type="AlphaFoldDB" id="A0AAU8FKF7"/>
<gene>
    <name evidence="5" type="ORF">ABV298_29765</name>
</gene>
<name>A0AAU8FKF7_9BACT</name>
<dbReference type="InterPro" id="IPR018060">
    <property type="entry name" value="HTH_AraC"/>
</dbReference>
<dbReference type="PANTHER" id="PTHR47893">
    <property type="entry name" value="REGULATORY PROTEIN PCHR"/>
    <property type="match status" value="1"/>
</dbReference>
<dbReference type="EMBL" id="CP159289">
    <property type="protein sequence ID" value="XCH24439.1"/>
    <property type="molecule type" value="Genomic_DNA"/>
</dbReference>
<dbReference type="PRINTS" id="PR00032">
    <property type="entry name" value="HTHARAC"/>
</dbReference>
<evidence type="ECO:0000259" key="4">
    <source>
        <dbReference type="PROSITE" id="PS01124"/>
    </source>
</evidence>
<evidence type="ECO:0000313" key="5">
    <source>
        <dbReference type="EMBL" id="XCH24439.1"/>
    </source>
</evidence>
<dbReference type="InterPro" id="IPR020449">
    <property type="entry name" value="Tscrpt_reg_AraC-type_HTH"/>
</dbReference>
<evidence type="ECO:0000256" key="2">
    <source>
        <dbReference type="ARBA" id="ARBA00023125"/>
    </source>
</evidence>
<keyword evidence="3" id="KW-0804">Transcription</keyword>
<keyword evidence="2" id="KW-0238">DNA-binding</keyword>
<feature type="domain" description="HTH araC/xylS-type" evidence="4">
    <location>
        <begin position="188"/>
        <end position="289"/>
    </location>
</feature>
<dbReference type="RefSeq" id="WP_353719757.1">
    <property type="nucleotide sequence ID" value="NZ_CP159289.1"/>
</dbReference>
<evidence type="ECO:0000256" key="1">
    <source>
        <dbReference type="ARBA" id="ARBA00023015"/>
    </source>
</evidence>
<protein>
    <submittedName>
        <fullName evidence="5">AraC family transcriptional regulator</fullName>
    </submittedName>
</protein>
<dbReference type="GO" id="GO:0003700">
    <property type="term" value="F:DNA-binding transcription factor activity"/>
    <property type="evidence" value="ECO:0007669"/>
    <property type="project" value="InterPro"/>
</dbReference>
<dbReference type="InterPro" id="IPR009057">
    <property type="entry name" value="Homeodomain-like_sf"/>
</dbReference>
<keyword evidence="1" id="KW-0805">Transcription regulation</keyword>
<dbReference type="InterPro" id="IPR053142">
    <property type="entry name" value="PchR_regulatory_protein"/>
</dbReference>
<sequence>MQISYQNKPLFPGKPALFPEGRRLYRHYEQSEQSLTTSIHWFDFQTNASHTLNVCYPSSFYKMVLCIEGNSRSMPRRAAQYGFGTGQALFYRTEEGPYQAVLPADTHFKVIHIHLSDAHTEMLQSNAPALFERPVPVMSLSAGCADAFLQLKALSDNPGLLNLFQEKLITDQLFRFASRVHTTGARARDILQEAIWHIHRSDSYLTISELSRLTGTNTFRIKQVFREQLHTSVFRYQSDLRLERAAQLLPDTGLDIAAIAFQCGYESAAAFSNAFLRKYGVRPSAFKNSRSRR</sequence>
<reference evidence="5" key="1">
    <citation type="submission" date="2024-06" db="EMBL/GenBank/DDBJ databases">
        <title>Sequencing and assembly of the genome of Dyadobacter sp. strain 676, a symbiont of Cyamopsis tetragonoloba.</title>
        <authorList>
            <person name="Guro P."/>
            <person name="Sazanova A."/>
            <person name="Kuznetsova I."/>
            <person name="Belimov A."/>
            <person name="Safronova V."/>
        </authorList>
    </citation>
    <scope>NUCLEOTIDE SEQUENCE</scope>
    <source>
        <strain evidence="5">676</strain>
    </source>
</reference>
<evidence type="ECO:0000256" key="3">
    <source>
        <dbReference type="ARBA" id="ARBA00023163"/>
    </source>
</evidence>
<dbReference type="SMART" id="SM00342">
    <property type="entry name" value="HTH_ARAC"/>
    <property type="match status" value="1"/>
</dbReference>
<dbReference type="GO" id="GO:0043565">
    <property type="term" value="F:sequence-specific DNA binding"/>
    <property type="evidence" value="ECO:0007669"/>
    <property type="project" value="InterPro"/>
</dbReference>